<dbReference type="InterPro" id="IPR050313">
    <property type="entry name" value="Carb_Metab_HTH_regulators"/>
</dbReference>
<evidence type="ECO:0000259" key="5">
    <source>
        <dbReference type="PROSITE" id="PS51000"/>
    </source>
</evidence>
<comment type="caution">
    <text evidence="6">The sequence shown here is derived from an EMBL/GenBank/DDBJ whole genome shotgun (WGS) entry which is preliminary data.</text>
</comment>
<protein>
    <submittedName>
        <fullName evidence="6">DeoR/GlpR transcriptional regulator</fullName>
    </submittedName>
</protein>
<dbReference type="PROSITE" id="PS51000">
    <property type="entry name" value="HTH_DEOR_2"/>
    <property type="match status" value="1"/>
</dbReference>
<dbReference type="PANTHER" id="PTHR30363:SF4">
    <property type="entry name" value="GLYCEROL-3-PHOSPHATE REGULON REPRESSOR"/>
    <property type="match status" value="1"/>
</dbReference>
<dbReference type="AlphaFoldDB" id="A0A547PN65"/>
<dbReference type="InterPro" id="IPR036390">
    <property type="entry name" value="WH_DNA-bd_sf"/>
</dbReference>
<feature type="domain" description="HTH deoR-type" evidence="5">
    <location>
        <begin position="6"/>
        <end position="61"/>
    </location>
</feature>
<dbReference type="SUPFAM" id="SSF100950">
    <property type="entry name" value="NagB/RpiA/CoA transferase-like"/>
    <property type="match status" value="1"/>
</dbReference>
<reference evidence="6 7" key="1">
    <citation type="submission" date="2019-06" db="EMBL/GenBank/DDBJ databases">
        <title>Paenimaribius caenipelagi gen. nov., sp. nov., isolated from a tidal flat.</title>
        <authorList>
            <person name="Yoon J.-H."/>
        </authorList>
    </citation>
    <scope>NUCLEOTIDE SEQUENCE [LARGE SCALE GENOMIC DNA]</scope>
    <source>
        <strain evidence="6 7">JBTF-M29</strain>
    </source>
</reference>
<dbReference type="InterPro" id="IPR036388">
    <property type="entry name" value="WH-like_DNA-bd_sf"/>
</dbReference>
<proteinExistence type="predicted"/>
<dbReference type="Pfam" id="PF08220">
    <property type="entry name" value="HTH_DeoR"/>
    <property type="match status" value="1"/>
</dbReference>
<keyword evidence="7" id="KW-1185">Reference proteome</keyword>
<evidence type="ECO:0000256" key="3">
    <source>
        <dbReference type="ARBA" id="ARBA00023125"/>
    </source>
</evidence>
<dbReference type="SMART" id="SM01134">
    <property type="entry name" value="DeoRC"/>
    <property type="match status" value="1"/>
</dbReference>
<dbReference type="InterPro" id="IPR014036">
    <property type="entry name" value="DeoR-like_C"/>
</dbReference>
<keyword evidence="4" id="KW-0804">Transcription</keyword>
<dbReference type="InterPro" id="IPR037171">
    <property type="entry name" value="NagB/RpiA_transferase-like"/>
</dbReference>
<dbReference type="PROSITE" id="PS00894">
    <property type="entry name" value="HTH_DEOR_1"/>
    <property type="match status" value="1"/>
</dbReference>
<dbReference type="OrthoDB" id="9797223at2"/>
<accession>A0A547PN65</accession>
<dbReference type="Gene3D" id="1.10.10.10">
    <property type="entry name" value="Winged helix-like DNA-binding domain superfamily/Winged helix DNA-binding domain"/>
    <property type="match status" value="1"/>
</dbReference>
<dbReference type="Gene3D" id="3.40.50.1360">
    <property type="match status" value="1"/>
</dbReference>
<dbReference type="InterPro" id="IPR001034">
    <property type="entry name" value="DeoR_HTH"/>
</dbReference>
<gene>
    <name evidence="6" type="ORF">FEV53_15915</name>
</gene>
<organism evidence="6 7">
    <name type="scientific">Palleronia caenipelagi</name>
    <dbReference type="NCBI Taxonomy" id="2489174"/>
    <lineage>
        <taxon>Bacteria</taxon>
        <taxon>Pseudomonadati</taxon>
        <taxon>Pseudomonadota</taxon>
        <taxon>Alphaproteobacteria</taxon>
        <taxon>Rhodobacterales</taxon>
        <taxon>Roseobacteraceae</taxon>
        <taxon>Palleronia</taxon>
    </lineage>
</organism>
<keyword evidence="3" id="KW-0238">DNA-binding</keyword>
<dbReference type="EMBL" id="VFSV01000039">
    <property type="protein sequence ID" value="TRD15570.1"/>
    <property type="molecule type" value="Genomic_DNA"/>
</dbReference>
<keyword evidence="2" id="KW-0805">Transcription regulation</keyword>
<dbReference type="GO" id="GO:0003700">
    <property type="term" value="F:DNA-binding transcription factor activity"/>
    <property type="evidence" value="ECO:0007669"/>
    <property type="project" value="InterPro"/>
</dbReference>
<evidence type="ECO:0000313" key="6">
    <source>
        <dbReference type="EMBL" id="TRD15570.1"/>
    </source>
</evidence>
<dbReference type="GO" id="GO:0003677">
    <property type="term" value="F:DNA binding"/>
    <property type="evidence" value="ECO:0007669"/>
    <property type="project" value="UniProtKB-KW"/>
</dbReference>
<keyword evidence="1" id="KW-0678">Repressor</keyword>
<dbReference type="RefSeq" id="WP_142835779.1">
    <property type="nucleotide sequence ID" value="NZ_VFSV01000039.1"/>
</dbReference>
<dbReference type="Pfam" id="PF00455">
    <property type="entry name" value="DeoRC"/>
    <property type="match status" value="1"/>
</dbReference>
<evidence type="ECO:0000256" key="4">
    <source>
        <dbReference type="ARBA" id="ARBA00023163"/>
    </source>
</evidence>
<evidence type="ECO:0000256" key="2">
    <source>
        <dbReference type="ARBA" id="ARBA00023015"/>
    </source>
</evidence>
<dbReference type="Proteomes" id="UP000318590">
    <property type="component" value="Unassembled WGS sequence"/>
</dbReference>
<name>A0A547PN65_9RHOB</name>
<sequence>MPLNVPDIRQAELAARLRGGHQIVAVDVANEYGVSIDTVRRDILALEADGKAQRVRGGAVPVAAPAAPLHTRLASEAPVNRSMIKVAIEEISDAQTLIVDGGRTVLAVVEHLSAQNGRLVITPSPWVAIACQNRDIDVFMLGGALRAQGGIATGENALDRVAGVSADIAVLGACGLDRDFGLSSDDYDEAQMKRAMHQAAGRTIIVTEGAKLGRRARHRTLPLAEIDVIVSDAPPDAAKALRPCTTKLVLTT</sequence>
<dbReference type="SMART" id="SM00420">
    <property type="entry name" value="HTH_DEOR"/>
    <property type="match status" value="1"/>
</dbReference>
<dbReference type="InterPro" id="IPR018356">
    <property type="entry name" value="Tscrpt_reg_HTH_DeoR_CS"/>
</dbReference>
<dbReference type="SUPFAM" id="SSF46785">
    <property type="entry name" value="Winged helix' DNA-binding domain"/>
    <property type="match status" value="1"/>
</dbReference>
<evidence type="ECO:0000256" key="1">
    <source>
        <dbReference type="ARBA" id="ARBA00022491"/>
    </source>
</evidence>
<evidence type="ECO:0000313" key="7">
    <source>
        <dbReference type="Proteomes" id="UP000318590"/>
    </source>
</evidence>
<dbReference type="PANTHER" id="PTHR30363">
    <property type="entry name" value="HTH-TYPE TRANSCRIPTIONAL REGULATOR SRLR-RELATED"/>
    <property type="match status" value="1"/>
</dbReference>